<evidence type="ECO:0000256" key="5">
    <source>
        <dbReference type="SAM" id="MobiDB-lite"/>
    </source>
</evidence>
<evidence type="ECO:0000256" key="3">
    <source>
        <dbReference type="ARBA" id="ARBA00022741"/>
    </source>
</evidence>
<dbReference type="PANTHER" id="PTHR46743:SF2">
    <property type="entry name" value="TEICHOIC ACIDS EXPORT ATP-BINDING PROTEIN TAGH"/>
    <property type="match status" value="1"/>
</dbReference>
<dbReference type="Gene3D" id="2.70.50.60">
    <property type="entry name" value="abc- transporter (atp binding component) like domain"/>
    <property type="match status" value="1"/>
</dbReference>
<dbReference type="AlphaFoldDB" id="A0A6J4SIV9"/>
<dbReference type="GO" id="GO:0016887">
    <property type="term" value="F:ATP hydrolysis activity"/>
    <property type="evidence" value="ECO:0007669"/>
    <property type="project" value="InterPro"/>
</dbReference>
<dbReference type="GO" id="GO:0005524">
    <property type="term" value="F:ATP binding"/>
    <property type="evidence" value="ECO:0007669"/>
    <property type="project" value="UniProtKB-KW"/>
</dbReference>
<feature type="compositionally biased region" description="Low complexity" evidence="5">
    <location>
        <begin position="419"/>
        <end position="433"/>
    </location>
</feature>
<dbReference type="PANTHER" id="PTHR46743">
    <property type="entry name" value="TEICHOIC ACIDS EXPORT ATP-BINDING PROTEIN TAGH"/>
    <property type="match status" value="1"/>
</dbReference>
<evidence type="ECO:0000259" key="6">
    <source>
        <dbReference type="PROSITE" id="PS50893"/>
    </source>
</evidence>
<dbReference type="PROSITE" id="PS50893">
    <property type="entry name" value="ABC_TRANSPORTER_2"/>
    <property type="match status" value="1"/>
</dbReference>
<dbReference type="InterPro" id="IPR015860">
    <property type="entry name" value="ABC_transpr_TagH-like"/>
</dbReference>
<dbReference type="InterPro" id="IPR029439">
    <property type="entry name" value="Wzt_C"/>
</dbReference>
<evidence type="ECO:0000256" key="4">
    <source>
        <dbReference type="ARBA" id="ARBA00022840"/>
    </source>
</evidence>
<keyword evidence="2" id="KW-0813">Transport</keyword>
<dbReference type="Pfam" id="PF00005">
    <property type="entry name" value="ABC_tran"/>
    <property type="match status" value="1"/>
</dbReference>
<gene>
    <name evidence="7" type="ORF">AVDCRST_MAG17-1049</name>
</gene>
<sequence>MDGPVAIEVTDLHKSFRIPERRSVSGAPGLTNPFASAGRDLTVLRDISFEVRRGEFFGIVGRNGSGKSTLLKMLASIYRADAGRIRMAGRLAPFLELGVGFNNELTALDNVVVNGVMMGLSSAEARARYREIVDFAGLADYTDLKLKNYSSGMKVRLGFAIMTHVDAEVLLIDEVLAVGDVEFQEKCGEAFRRMHAEGRTVVLVTHNMAAVNMYCERAMLLYDGQIEALGPPEEITNRYLQINMEALSAGEGGGADLGGRLAAALGDPAVRIDGARLAGLREGRQVRIEAGEPIELTATVELVREVEEPRLYLRIDNSLGQVVHVSGTDELGIVLEGPIAVGDPLRVRATVENRLVGGRYVLTCAVLGRNPTGNPEPAGPPSTLAFEVPGADLGGVVALPTEVAIEAEVATAPRPPAAPRARTAIPRTGRGSE</sequence>
<dbReference type="Gene3D" id="3.40.50.300">
    <property type="entry name" value="P-loop containing nucleotide triphosphate hydrolases"/>
    <property type="match status" value="1"/>
</dbReference>
<dbReference type="CDD" id="cd10147">
    <property type="entry name" value="Wzt_C-like"/>
    <property type="match status" value="1"/>
</dbReference>
<dbReference type="InterPro" id="IPR050683">
    <property type="entry name" value="Bact_Polysacc_Export_ATP-bd"/>
</dbReference>
<proteinExistence type="inferred from homology"/>
<comment type="similarity">
    <text evidence="1">Belongs to the ABC transporter superfamily.</text>
</comment>
<dbReference type="InterPro" id="IPR003439">
    <property type="entry name" value="ABC_transporter-like_ATP-bd"/>
</dbReference>
<dbReference type="PROSITE" id="PS00211">
    <property type="entry name" value="ABC_TRANSPORTER_1"/>
    <property type="match status" value="1"/>
</dbReference>
<dbReference type="InterPro" id="IPR017871">
    <property type="entry name" value="ABC_transporter-like_CS"/>
</dbReference>
<feature type="region of interest" description="Disordered" evidence="5">
    <location>
        <begin position="412"/>
        <end position="433"/>
    </location>
</feature>
<dbReference type="InterPro" id="IPR003593">
    <property type="entry name" value="AAA+_ATPase"/>
</dbReference>
<dbReference type="EMBL" id="CADCVV010000074">
    <property type="protein sequence ID" value="CAA9495150.1"/>
    <property type="molecule type" value="Genomic_DNA"/>
</dbReference>
<feature type="domain" description="ABC transporter" evidence="6">
    <location>
        <begin position="7"/>
        <end position="248"/>
    </location>
</feature>
<evidence type="ECO:0000256" key="2">
    <source>
        <dbReference type="ARBA" id="ARBA00022448"/>
    </source>
</evidence>
<keyword evidence="3" id="KW-0547">Nucleotide-binding</keyword>
<dbReference type="Pfam" id="PF14524">
    <property type="entry name" value="Wzt_C"/>
    <property type="match status" value="1"/>
</dbReference>
<reference evidence="7" key="1">
    <citation type="submission" date="2020-02" db="EMBL/GenBank/DDBJ databases">
        <authorList>
            <person name="Meier V. D."/>
        </authorList>
    </citation>
    <scope>NUCLEOTIDE SEQUENCE</scope>
    <source>
        <strain evidence="7">AVDCRST_MAG17</strain>
    </source>
</reference>
<dbReference type="SMART" id="SM00382">
    <property type="entry name" value="AAA"/>
    <property type="match status" value="1"/>
</dbReference>
<dbReference type="GO" id="GO:0016020">
    <property type="term" value="C:membrane"/>
    <property type="evidence" value="ECO:0007669"/>
    <property type="project" value="InterPro"/>
</dbReference>
<name>A0A6J4SIV9_9ACTN</name>
<keyword evidence="4" id="KW-0067">ATP-binding</keyword>
<evidence type="ECO:0000256" key="1">
    <source>
        <dbReference type="ARBA" id="ARBA00005417"/>
    </source>
</evidence>
<organism evidence="7">
    <name type="scientific">uncultured Solirubrobacterales bacterium</name>
    <dbReference type="NCBI Taxonomy" id="768556"/>
    <lineage>
        <taxon>Bacteria</taxon>
        <taxon>Bacillati</taxon>
        <taxon>Actinomycetota</taxon>
        <taxon>Thermoleophilia</taxon>
        <taxon>Solirubrobacterales</taxon>
        <taxon>environmental samples</taxon>
    </lineage>
</organism>
<dbReference type="SUPFAM" id="SSF52540">
    <property type="entry name" value="P-loop containing nucleoside triphosphate hydrolases"/>
    <property type="match status" value="1"/>
</dbReference>
<protein>
    <recommendedName>
        <fullName evidence="6">ABC transporter domain-containing protein</fullName>
    </recommendedName>
</protein>
<dbReference type="InterPro" id="IPR027417">
    <property type="entry name" value="P-loop_NTPase"/>
</dbReference>
<evidence type="ECO:0000313" key="7">
    <source>
        <dbReference type="EMBL" id="CAA9495150.1"/>
    </source>
</evidence>
<accession>A0A6J4SIV9</accession>
<dbReference type="GO" id="GO:0140359">
    <property type="term" value="F:ABC-type transporter activity"/>
    <property type="evidence" value="ECO:0007669"/>
    <property type="project" value="InterPro"/>
</dbReference>
<dbReference type="CDD" id="cd03220">
    <property type="entry name" value="ABC_KpsT_Wzt"/>
    <property type="match status" value="1"/>
</dbReference>